<dbReference type="NCBIfam" id="NF007621">
    <property type="entry name" value="PRK10276.1"/>
    <property type="match status" value="1"/>
</dbReference>
<sequence length="159" mass="17430">MLYLPAPHTYARYLGIAVVDPPALSMPVSALRIQLGFPSPAEDYQDDEIDLNRVLVRNPPATYMYKAEGESMLHAGICDGDILIVDRSVTPLDGDIVVATWDGNQPTCKVLKVAADHIELHSRNPYVPAIVLAPETEVEVFAVVSVARQITRGHSRKGR</sequence>
<dbReference type="SUPFAM" id="SSF51306">
    <property type="entry name" value="LexA/Signal peptidase"/>
    <property type="match status" value="1"/>
</dbReference>
<dbReference type="Gene3D" id="2.10.109.10">
    <property type="entry name" value="Umud Fragment, subunit A"/>
    <property type="match status" value="1"/>
</dbReference>
<dbReference type="AlphaFoldDB" id="A0A4Q1JT55"/>
<dbReference type="PANTHER" id="PTHR33516">
    <property type="entry name" value="LEXA REPRESSOR"/>
    <property type="match status" value="1"/>
</dbReference>
<dbReference type="InterPro" id="IPR050077">
    <property type="entry name" value="LexA_repressor"/>
</dbReference>
<keyword evidence="3" id="KW-1185">Reference proteome</keyword>
<dbReference type="InterPro" id="IPR036286">
    <property type="entry name" value="LexA/Signal_pep-like_sf"/>
</dbReference>
<dbReference type="EMBL" id="SAWZ01000011">
    <property type="protein sequence ID" value="RXR00882.1"/>
    <property type="molecule type" value="Genomic_DNA"/>
</dbReference>
<dbReference type="OrthoDB" id="9802364at2"/>
<comment type="caution">
    <text evidence="2">The sequence shown here is derived from an EMBL/GenBank/DDBJ whole genome shotgun (WGS) entry which is preliminary data.</text>
</comment>
<reference evidence="2 3" key="1">
    <citation type="submission" date="2019-01" db="EMBL/GenBank/DDBJ databases">
        <title>Pseudoxanthomonas composti sp. nov., isolated from compost.</title>
        <authorList>
            <person name="Yang G."/>
        </authorList>
    </citation>
    <scope>NUCLEOTIDE SEQUENCE [LARGE SCALE GENOMIC DNA]</scope>
    <source>
        <strain evidence="2 3">GSS15</strain>
    </source>
</reference>
<dbReference type="RefSeq" id="WP_129472344.1">
    <property type="nucleotide sequence ID" value="NZ_SAWZ01000011.1"/>
</dbReference>
<dbReference type="PANTHER" id="PTHR33516:SF2">
    <property type="entry name" value="LEXA REPRESSOR-RELATED"/>
    <property type="match status" value="1"/>
</dbReference>
<gene>
    <name evidence="2" type="ORF">EPA99_16490</name>
</gene>
<organism evidence="2 3">
    <name type="scientific">Pseudoxanthomonas composti</name>
    <dbReference type="NCBI Taxonomy" id="2137479"/>
    <lineage>
        <taxon>Bacteria</taxon>
        <taxon>Pseudomonadati</taxon>
        <taxon>Pseudomonadota</taxon>
        <taxon>Gammaproteobacteria</taxon>
        <taxon>Lysobacterales</taxon>
        <taxon>Lysobacteraceae</taxon>
        <taxon>Pseudoxanthomonas</taxon>
    </lineage>
</organism>
<protein>
    <submittedName>
        <fullName evidence="2">Translesion error-prone DNA polymerase V autoproteolytic subunit</fullName>
    </submittedName>
</protein>
<evidence type="ECO:0000313" key="3">
    <source>
        <dbReference type="Proteomes" id="UP000289784"/>
    </source>
</evidence>
<dbReference type="InterPro" id="IPR015927">
    <property type="entry name" value="Peptidase_S24_S26A/B/C"/>
</dbReference>
<dbReference type="InterPro" id="IPR039418">
    <property type="entry name" value="LexA-like"/>
</dbReference>
<evidence type="ECO:0000313" key="2">
    <source>
        <dbReference type="EMBL" id="RXR00882.1"/>
    </source>
</evidence>
<accession>A0A4Q1JT55</accession>
<dbReference type="CDD" id="cd06529">
    <property type="entry name" value="S24_LexA-like"/>
    <property type="match status" value="1"/>
</dbReference>
<dbReference type="Pfam" id="PF00717">
    <property type="entry name" value="Peptidase_S24"/>
    <property type="match status" value="1"/>
</dbReference>
<proteinExistence type="predicted"/>
<name>A0A4Q1JT55_9GAMM</name>
<evidence type="ECO:0000259" key="1">
    <source>
        <dbReference type="Pfam" id="PF00717"/>
    </source>
</evidence>
<feature type="domain" description="Peptidase S24/S26A/S26B/S26C" evidence="1">
    <location>
        <begin position="32"/>
        <end position="144"/>
    </location>
</feature>
<dbReference type="Proteomes" id="UP000289784">
    <property type="component" value="Unassembled WGS sequence"/>
</dbReference>